<reference evidence="2" key="1">
    <citation type="journal article" date="2013" name="Nature">
        <title>Draft genome of the wheat A-genome progenitor Triticum urartu.</title>
        <authorList>
            <person name="Ling H.Q."/>
            <person name="Zhao S."/>
            <person name="Liu D."/>
            <person name="Wang J."/>
            <person name="Sun H."/>
            <person name="Zhang C."/>
            <person name="Fan H."/>
            <person name="Li D."/>
            <person name="Dong L."/>
            <person name="Tao Y."/>
            <person name="Gao C."/>
            <person name="Wu H."/>
            <person name="Li Y."/>
            <person name="Cui Y."/>
            <person name="Guo X."/>
            <person name="Zheng S."/>
            <person name="Wang B."/>
            <person name="Yu K."/>
            <person name="Liang Q."/>
            <person name="Yang W."/>
            <person name="Lou X."/>
            <person name="Chen J."/>
            <person name="Feng M."/>
            <person name="Jian J."/>
            <person name="Zhang X."/>
            <person name="Luo G."/>
            <person name="Jiang Y."/>
            <person name="Liu J."/>
            <person name="Wang Z."/>
            <person name="Sha Y."/>
            <person name="Zhang B."/>
            <person name="Wu H."/>
            <person name="Tang D."/>
            <person name="Shen Q."/>
            <person name="Xue P."/>
            <person name="Zou S."/>
            <person name="Wang X."/>
            <person name="Liu X."/>
            <person name="Wang F."/>
            <person name="Yang Y."/>
            <person name="An X."/>
            <person name="Dong Z."/>
            <person name="Zhang K."/>
            <person name="Zhang X."/>
            <person name="Luo M.C."/>
            <person name="Dvorak J."/>
            <person name="Tong Y."/>
            <person name="Wang J."/>
            <person name="Yang H."/>
            <person name="Li Z."/>
            <person name="Wang D."/>
            <person name="Zhang A."/>
            <person name="Wang J."/>
        </authorList>
    </citation>
    <scope>NUCLEOTIDE SEQUENCE</scope>
    <source>
        <strain evidence="2">cv. G1812</strain>
    </source>
</reference>
<reference evidence="1" key="3">
    <citation type="submission" date="2022-06" db="UniProtKB">
        <authorList>
            <consortium name="EnsemblPlants"/>
        </authorList>
    </citation>
    <scope>IDENTIFICATION</scope>
</reference>
<dbReference type="InterPro" id="IPR023614">
    <property type="entry name" value="Porin_dom_sf"/>
</dbReference>
<dbReference type="PANTHER" id="PTHR35738:SF6">
    <property type="entry name" value="BACTERIAL SURFACE ANTIGEN (D15) DOMAIN-CONTAINING PROTEIN"/>
    <property type="match status" value="1"/>
</dbReference>
<dbReference type="Gene3D" id="2.40.160.10">
    <property type="entry name" value="Porin"/>
    <property type="match status" value="1"/>
</dbReference>
<sequence length="407" mass="44897">MGAKKPQPQPEKPKPDPQVLVPPVFDFPPLAARTRMLVPAYELMFGKLARRSLFDDYFHSGGVDAHIVLKQLGDSHADLNANMSTNGGGHIFLCRDLNDPHTFVDLLVSTLKPTMRLSSSVYYPKYGIGAFGTFPLNMANRACSEDYGVMGLRYGSENLSIGASFVPFPSPGEVPYGAWLVGRKGNLSAGVQYKPLGGIKHPMPFTDAKNWNFAIGYGLGSTSPLSPSFTFALELIRSSQLVASFYQHHISGKELKNRGEPDIFGTLNYIDLGLELAARVDKDKPTDDVGNSSFQVAASWQLNTDLLVKGKLGPSKSSAAFAYKFPPFFTCSVTVENDHLNGTRSYGLGIGVEDFREPRYQTLDEDCKVLKQHDMDADGKERVLEFDFVRGNYDNLPRELRPIDKVL</sequence>
<dbReference type="Proteomes" id="UP000015106">
    <property type="component" value="Chromosome 3"/>
</dbReference>
<dbReference type="EnsemblPlants" id="TuG1812G0300000636.01.T01">
    <property type="protein sequence ID" value="TuG1812G0300000636.01.T01"/>
    <property type="gene ID" value="TuG1812G0300000636.01"/>
</dbReference>
<accession>A0A8R7TRZ7</accession>
<keyword evidence="2" id="KW-1185">Reference proteome</keyword>
<dbReference type="AlphaFoldDB" id="A0A8R7TRZ7"/>
<reference evidence="1" key="2">
    <citation type="submission" date="2018-03" db="EMBL/GenBank/DDBJ databases">
        <title>The Triticum urartu genome reveals the dynamic nature of wheat genome evolution.</title>
        <authorList>
            <person name="Ling H."/>
            <person name="Ma B."/>
            <person name="Shi X."/>
            <person name="Liu H."/>
            <person name="Dong L."/>
            <person name="Sun H."/>
            <person name="Cao Y."/>
            <person name="Gao Q."/>
            <person name="Zheng S."/>
            <person name="Li Y."/>
            <person name="Yu Y."/>
            <person name="Du H."/>
            <person name="Qi M."/>
            <person name="Li Y."/>
            <person name="Yu H."/>
            <person name="Cui Y."/>
            <person name="Wang N."/>
            <person name="Chen C."/>
            <person name="Wu H."/>
            <person name="Zhao Y."/>
            <person name="Zhang J."/>
            <person name="Li Y."/>
            <person name="Zhou W."/>
            <person name="Zhang B."/>
            <person name="Hu W."/>
            <person name="Eijk M."/>
            <person name="Tang J."/>
            <person name="Witsenboer H."/>
            <person name="Zhao S."/>
            <person name="Li Z."/>
            <person name="Zhang A."/>
            <person name="Wang D."/>
            <person name="Liang C."/>
        </authorList>
    </citation>
    <scope>NUCLEOTIDE SEQUENCE [LARGE SCALE GENOMIC DNA]</scope>
    <source>
        <strain evidence="1">cv. G1812</strain>
    </source>
</reference>
<organism evidence="1 2">
    <name type="scientific">Triticum urartu</name>
    <name type="common">Red wild einkorn</name>
    <name type="synonym">Crithodium urartu</name>
    <dbReference type="NCBI Taxonomy" id="4572"/>
    <lineage>
        <taxon>Eukaryota</taxon>
        <taxon>Viridiplantae</taxon>
        <taxon>Streptophyta</taxon>
        <taxon>Embryophyta</taxon>
        <taxon>Tracheophyta</taxon>
        <taxon>Spermatophyta</taxon>
        <taxon>Magnoliopsida</taxon>
        <taxon>Liliopsida</taxon>
        <taxon>Poales</taxon>
        <taxon>Poaceae</taxon>
        <taxon>BOP clade</taxon>
        <taxon>Pooideae</taxon>
        <taxon>Triticodae</taxon>
        <taxon>Triticeae</taxon>
        <taxon>Triticinae</taxon>
        <taxon>Triticum</taxon>
    </lineage>
</organism>
<name>A0A8R7TRZ7_TRIUA</name>
<dbReference type="PANTHER" id="PTHR35738">
    <property type="entry name" value="OS05G0577800 PROTEIN"/>
    <property type="match status" value="1"/>
</dbReference>
<dbReference type="Gramene" id="TuG1812G0300000636.01.T01">
    <property type="protein sequence ID" value="TuG1812G0300000636.01.T01"/>
    <property type="gene ID" value="TuG1812G0300000636.01"/>
</dbReference>
<protein>
    <submittedName>
        <fullName evidence="1">Uncharacterized protein</fullName>
    </submittedName>
</protein>
<evidence type="ECO:0000313" key="1">
    <source>
        <dbReference type="EnsemblPlants" id="TuG1812G0300000636.01.T01"/>
    </source>
</evidence>
<proteinExistence type="predicted"/>
<evidence type="ECO:0000313" key="2">
    <source>
        <dbReference type="Proteomes" id="UP000015106"/>
    </source>
</evidence>